<keyword evidence="2" id="KW-1185">Reference proteome</keyword>
<sequence>MGGAAHVEVHDGALTAGARQLESAAGTLEGLASTLAGLCSRAGEAVGPSELAGALAGLGTDFSRAVGTGGAVVAEVAEQTRQAVVAYRTLEETLAGRWAS</sequence>
<proteinExistence type="predicted"/>
<dbReference type="RefSeq" id="WP_141818721.1">
    <property type="nucleotide sequence ID" value="NZ_BAAAIL010000002.1"/>
</dbReference>
<name>A0A543KQ69_9MICO</name>
<accession>A0A543KQ69</accession>
<dbReference type="EMBL" id="VFPU01000001">
    <property type="protein sequence ID" value="TQM97223.1"/>
    <property type="molecule type" value="Genomic_DNA"/>
</dbReference>
<gene>
    <name evidence="1" type="ORF">FB476_2127</name>
</gene>
<organism evidence="1 2">
    <name type="scientific">Ornithinimicrobium humiphilum</name>
    <dbReference type="NCBI Taxonomy" id="125288"/>
    <lineage>
        <taxon>Bacteria</taxon>
        <taxon>Bacillati</taxon>
        <taxon>Actinomycetota</taxon>
        <taxon>Actinomycetes</taxon>
        <taxon>Micrococcales</taxon>
        <taxon>Ornithinimicrobiaceae</taxon>
        <taxon>Ornithinimicrobium</taxon>
    </lineage>
</organism>
<dbReference type="AlphaFoldDB" id="A0A543KQ69"/>
<comment type="caution">
    <text evidence="1">The sequence shown here is derived from an EMBL/GenBank/DDBJ whole genome shotgun (WGS) entry which is preliminary data.</text>
</comment>
<protein>
    <submittedName>
        <fullName evidence="1">Uncharacterized protein</fullName>
    </submittedName>
</protein>
<evidence type="ECO:0000313" key="2">
    <source>
        <dbReference type="Proteomes" id="UP000315133"/>
    </source>
</evidence>
<evidence type="ECO:0000313" key="1">
    <source>
        <dbReference type="EMBL" id="TQM97223.1"/>
    </source>
</evidence>
<dbReference type="Proteomes" id="UP000315133">
    <property type="component" value="Unassembled WGS sequence"/>
</dbReference>
<reference evidence="1 2" key="1">
    <citation type="submission" date="2019-06" db="EMBL/GenBank/DDBJ databases">
        <title>Sequencing the genomes of 1000 actinobacteria strains.</title>
        <authorList>
            <person name="Klenk H.-P."/>
        </authorList>
    </citation>
    <scope>NUCLEOTIDE SEQUENCE [LARGE SCALE GENOMIC DNA]</scope>
    <source>
        <strain evidence="1 2">DSM 12362</strain>
    </source>
</reference>